<gene>
    <name evidence="3" type="ORF">SAMN04488563_4480</name>
</gene>
<evidence type="ECO:0008006" key="5">
    <source>
        <dbReference type="Google" id="ProtNLM"/>
    </source>
</evidence>
<dbReference type="OrthoDB" id="4350291at2"/>
<keyword evidence="2" id="KW-0812">Transmembrane</keyword>
<sequence>MAGEPRPPDVDLGETAESTGQKGPQPRENSKINSAAAGGERALGDEERAELERLRSEVTRLRAAGPPGADASAGGSGGASPGETAAGTGSGGGRWRAVVAPILIVLGCLLAIPATAAVWLDSVVTDTDRYVETVGPLARDPDIERAVTNRVTARLMQEIDVPAVVNEASALLASQGARPRLTSTLNDLAGPIDGAVQGWVGDQVGAVVASDRFADAWTQANRVAHQALLAVLTGENENGAVQVEGNTVSIQLAPVVEDAKQRLVDAGFQRAGSIPAVDMQLTLFQSDDVETAQAGFRLIDRLGTWLPVIALGLIAAGALVARGRRRALIGAGIGLGLAMLALGAALTVVRPVYLGALPASVDDAAAGALFDQVVSLLRTTLRTVLAAGLVVALVAWLTGPSPQAVAVRRGVARLGSVGTGWGWRDSPAVGWLREHKRPVQVAVLVVAALVFVFWNYPNAGVVLSILLVAGVLLAALELATGQVAARPGPPAARPS</sequence>
<accession>A0A1H2KXB1</accession>
<feature type="transmembrane region" description="Helical" evidence="2">
    <location>
        <begin position="462"/>
        <end position="485"/>
    </location>
</feature>
<keyword evidence="4" id="KW-1185">Reference proteome</keyword>
<proteinExistence type="predicted"/>
<dbReference type="AlphaFoldDB" id="A0A1H2KXB1"/>
<keyword evidence="2" id="KW-0472">Membrane</keyword>
<feature type="transmembrane region" description="Helical" evidence="2">
    <location>
        <begin position="98"/>
        <end position="120"/>
    </location>
</feature>
<dbReference type="Proteomes" id="UP000182977">
    <property type="component" value="Chromosome I"/>
</dbReference>
<feature type="transmembrane region" description="Helical" evidence="2">
    <location>
        <begin position="439"/>
        <end position="456"/>
    </location>
</feature>
<evidence type="ECO:0000313" key="3">
    <source>
        <dbReference type="EMBL" id="SDU73152.1"/>
    </source>
</evidence>
<organism evidence="3 4">
    <name type="scientific">Jiangella alkaliphila</name>
    <dbReference type="NCBI Taxonomy" id="419479"/>
    <lineage>
        <taxon>Bacteria</taxon>
        <taxon>Bacillati</taxon>
        <taxon>Actinomycetota</taxon>
        <taxon>Actinomycetes</taxon>
        <taxon>Jiangellales</taxon>
        <taxon>Jiangellaceae</taxon>
        <taxon>Jiangella</taxon>
    </lineage>
</organism>
<feature type="compositionally biased region" description="Low complexity" evidence="1">
    <location>
        <begin position="63"/>
        <end position="73"/>
    </location>
</feature>
<protein>
    <recommendedName>
        <fullName evidence="5">Integral membrane protein</fullName>
    </recommendedName>
</protein>
<dbReference type="STRING" id="419479.SAMN04488563_4480"/>
<feature type="transmembrane region" description="Helical" evidence="2">
    <location>
        <begin position="302"/>
        <end position="321"/>
    </location>
</feature>
<evidence type="ECO:0000313" key="4">
    <source>
        <dbReference type="Proteomes" id="UP000182977"/>
    </source>
</evidence>
<reference evidence="4" key="1">
    <citation type="submission" date="2016-10" db="EMBL/GenBank/DDBJ databases">
        <authorList>
            <person name="Varghese N."/>
            <person name="Submissions S."/>
        </authorList>
    </citation>
    <scope>NUCLEOTIDE SEQUENCE [LARGE SCALE GENOMIC DNA]</scope>
    <source>
        <strain evidence="4">DSM 45079</strain>
    </source>
</reference>
<keyword evidence="2" id="KW-1133">Transmembrane helix</keyword>
<name>A0A1H2KXB1_9ACTN</name>
<feature type="transmembrane region" description="Helical" evidence="2">
    <location>
        <begin position="328"/>
        <end position="349"/>
    </location>
</feature>
<feature type="compositionally biased region" description="Basic and acidic residues" evidence="1">
    <location>
        <begin position="42"/>
        <end position="60"/>
    </location>
</feature>
<feature type="region of interest" description="Disordered" evidence="1">
    <location>
        <begin position="1"/>
        <end position="91"/>
    </location>
</feature>
<evidence type="ECO:0000256" key="1">
    <source>
        <dbReference type="SAM" id="MobiDB-lite"/>
    </source>
</evidence>
<dbReference type="RefSeq" id="WP_152690893.1">
    <property type="nucleotide sequence ID" value="NZ_LBMC01000020.1"/>
</dbReference>
<evidence type="ECO:0000256" key="2">
    <source>
        <dbReference type="SAM" id="Phobius"/>
    </source>
</evidence>
<dbReference type="EMBL" id="LT629791">
    <property type="protein sequence ID" value="SDU73152.1"/>
    <property type="molecule type" value="Genomic_DNA"/>
</dbReference>